<sequence>MRAHNALSGLKPHKKKINAAPPIYDLGWYYIEARMQGKKAPIGLLRNIKEYKLKHTGDGDVVPVVCSWKLCTEGPETGEKKFGKCALCQIARYCSKEHQKLHWPSHKIHCQASRARTFDS</sequence>
<keyword evidence="1" id="KW-0479">Metal-binding</keyword>
<dbReference type="Gene3D" id="6.10.140.2220">
    <property type="match status" value="1"/>
</dbReference>
<dbReference type="Proteomes" id="UP000054558">
    <property type="component" value="Unassembled WGS sequence"/>
</dbReference>
<reference evidence="6 7" key="1">
    <citation type="journal article" date="2014" name="Nat. Commun.">
        <title>Klebsormidium flaccidum genome reveals primary factors for plant terrestrial adaptation.</title>
        <authorList>
            <person name="Hori K."/>
            <person name="Maruyama F."/>
            <person name="Fujisawa T."/>
            <person name="Togashi T."/>
            <person name="Yamamoto N."/>
            <person name="Seo M."/>
            <person name="Sato S."/>
            <person name="Yamada T."/>
            <person name="Mori H."/>
            <person name="Tajima N."/>
            <person name="Moriyama T."/>
            <person name="Ikeuchi M."/>
            <person name="Watanabe M."/>
            <person name="Wada H."/>
            <person name="Kobayashi K."/>
            <person name="Saito M."/>
            <person name="Masuda T."/>
            <person name="Sasaki-Sekimoto Y."/>
            <person name="Mashiguchi K."/>
            <person name="Awai K."/>
            <person name="Shimojima M."/>
            <person name="Masuda S."/>
            <person name="Iwai M."/>
            <person name="Nobusawa T."/>
            <person name="Narise T."/>
            <person name="Kondo S."/>
            <person name="Saito H."/>
            <person name="Sato R."/>
            <person name="Murakawa M."/>
            <person name="Ihara Y."/>
            <person name="Oshima-Yamada Y."/>
            <person name="Ohtaka K."/>
            <person name="Satoh M."/>
            <person name="Sonobe K."/>
            <person name="Ishii M."/>
            <person name="Ohtani R."/>
            <person name="Kanamori-Sato M."/>
            <person name="Honoki R."/>
            <person name="Miyazaki D."/>
            <person name="Mochizuki H."/>
            <person name="Umetsu J."/>
            <person name="Higashi K."/>
            <person name="Shibata D."/>
            <person name="Kamiya Y."/>
            <person name="Sato N."/>
            <person name="Nakamura Y."/>
            <person name="Tabata S."/>
            <person name="Ida S."/>
            <person name="Kurokawa K."/>
            <person name="Ohta H."/>
        </authorList>
    </citation>
    <scope>NUCLEOTIDE SEQUENCE [LARGE SCALE GENOMIC DNA]</scope>
    <source>
        <strain evidence="6 7">NIES-2285</strain>
    </source>
</reference>
<dbReference type="GO" id="GO:0008270">
    <property type="term" value="F:zinc ion binding"/>
    <property type="evidence" value="ECO:0007669"/>
    <property type="project" value="UniProtKB-KW"/>
</dbReference>
<gene>
    <name evidence="6" type="ORF">KFL_007430060</name>
</gene>
<proteinExistence type="predicted"/>
<feature type="domain" description="MYND-type" evidence="5">
    <location>
        <begin position="71"/>
        <end position="110"/>
    </location>
</feature>
<dbReference type="SUPFAM" id="SSF144232">
    <property type="entry name" value="HIT/MYND zinc finger-like"/>
    <property type="match status" value="1"/>
</dbReference>
<dbReference type="PROSITE" id="PS50865">
    <property type="entry name" value="ZF_MYND_2"/>
    <property type="match status" value="1"/>
</dbReference>
<organism evidence="6 7">
    <name type="scientific">Klebsormidium nitens</name>
    <name type="common">Green alga</name>
    <name type="synonym">Ulothrix nitens</name>
    <dbReference type="NCBI Taxonomy" id="105231"/>
    <lineage>
        <taxon>Eukaryota</taxon>
        <taxon>Viridiplantae</taxon>
        <taxon>Streptophyta</taxon>
        <taxon>Klebsormidiophyceae</taxon>
        <taxon>Klebsormidiales</taxon>
        <taxon>Klebsormidiaceae</taxon>
        <taxon>Klebsormidium</taxon>
    </lineage>
</organism>
<keyword evidence="3" id="KW-0862">Zinc</keyword>
<evidence type="ECO:0000256" key="2">
    <source>
        <dbReference type="ARBA" id="ARBA00022771"/>
    </source>
</evidence>
<evidence type="ECO:0000313" key="6">
    <source>
        <dbReference type="EMBL" id="GAQ91208.1"/>
    </source>
</evidence>
<dbReference type="InterPro" id="IPR002893">
    <property type="entry name" value="Znf_MYND"/>
</dbReference>
<name>A0A1Y1ISQ1_KLENI</name>
<dbReference type="EMBL" id="DF237692">
    <property type="protein sequence ID" value="GAQ91208.1"/>
    <property type="molecule type" value="Genomic_DNA"/>
</dbReference>
<keyword evidence="2 4" id="KW-0863">Zinc-finger</keyword>
<evidence type="ECO:0000256" key="3">
    <source>
        <dbReference type="ARBA" id="ARBA00022833"/>
    </source>
</evidence>
<dbReference type="OrthoDB" id="443682at2759"/>
<evidence type="ECO:0000256" key="4">
    <source>
        <dbReference type="PROSITE-ProRule" id="PRU00134"/>
    </source>
</evidence>
<keyword evidence="7" id="KW-1185">Reference proteome</keyword>
<dbReference type="Pfam" id="PF01753">
    <property type="entry name" value="zf-MYND"/>
    <property type="match status" value="1"/>
</dbReference>
<evidence type="ECO:0000259" key="5">
    <source>
        <dbReference type="PROSITE" id="PS50865"/>
    </source>
</evidence>
<protein>
    <recommendedName>
        <fullName evidence="5">MYND-type domain-containing protein</fullName>
    </recommendedName>
</protein>
<accession>A0A1Y1ISQ1</accession>
<evidence type="ECO:0000313" key="7">
    <source>
        <dbReference type="Proteomes" id="UP000054558"/>
    </source>
</evidence>
<dbReference type="AlphaFoldDB" id="A0A1Y1ISQ1"/>
<evidence type="ECO:0000256" key="1">
    <source>
        <dbReference type="ARBA" id="ARBA00022723"/>
    </source>
</evidence>